<feature type="region of interest" description="Disordered" evidence="1">
    <location>
        <begin position="120"/>
        <end position="149"/>
    </location>
</feature>
<protein>
    <recommendedName>
        <fullName evidence="2">AAA+ ATPase domain-containing protein</fullName>
    </recommendedName>
</protein>
<dbReference type="CDD" id="cd19481">
    <property type="entry name" value="RecA-like_protease"/>
    <property type="match status" value="1"/>
</dbReference>
<name>A0ABR0JYG9_9EURO</name>
<feature type="compositionally biased region" description="Basic and acidic residues" evidence="1">
    <location>
        <begin position="55"/>
        <end position="80"/>
    </location>
</feature>
<dbReference type="SUPFAM" id="SSF52540">
    <property type="entry name" value="P-loop containing nucleoside triphosphate hydrolases"/>
    <property type="match status" value="1"/>
</dbReference>
<comment type="caution">
    <text evidence="3">The sequence shown here is derived from an EMBL/GenBank/DDBJ whole genome shotgun (WGS) entry which is preliminary data.</text>
</comment>
<dbReference type="Gene3D" id="3.40.50.300">
    <property type="entry name" value="P-loop containing nucleotide triphosphate hydrolases"/>
    <property type="match status" value="1"/>
</dbReference>
<evidence type="ECO:0000256" key="1">
    <source>
        <dbReference type="SAM" id="MobiDB-lite"/>
    </source>
</evidence>
<accession>A0ABR0JYG9</accession>
<dbReference type="InterPro" id="IPR027417">
    <property type="entry name" value="P-loop_NTPase"/>
</dbReference>
<dbReference type="PANTHER" id="PTHR46411:SF2">
    <property type="entry name" value="AAA+ ATPASE DOMAIN-CONTAINING PROTEIN"/>
    <property type="match status" value="1"/>
</dbReference>
<dbReference type="InterPro" id="IPR003959">
    <property type="entry name" value="ATPase_AAA_core"/>
</dbReference>
<reference evidence="3 4" key="1">
    <citation type="submission" date="2023-08" db="EMBL/GenBank/DDBJ databases">
        <title>Black Yeasts Isolated from many extreme environments.</title>
        <authorList>
            <person name="Coleine C."/>
            <person name="Stajich J.E."/>
            <person name="Selbmann L."/>
        </authorList>
    </citation>
    <scope>NUCLEOTIDE SEQUENCE [LARGE SCALE GENOMIC DNA]</scope>
    <source>
        <strain evidence="3 4">CCFEE 5885</strain>
    </source>
</reference>
<dbReference type="EMBL" id="JAVRRG010000194">
    <property type="protein sequence ID" value="KAK5079466.1"/>
    <property type="molecule type" value="Genomic_DNA"/>
</dbReference>
<feature type="domain" description="AAA+ ATPase" evidence="2">
    <location>
        <begin position="767"/>
        <end position="894"/>
    </location>
</feature>
<organism evidence="3 4">
    <name type="scientific">Lithohypha guttulata</name>
    <dbReference type="NCBI Taxonomy" id="1690604"/>
    <lineage>
        <taxon>Eukaryota</taxon>
        <taxon>Fungi</taxon>
        <taxon>Dikarya</taxon>
        <taxon>Ascomycota</taxon>
        <taxon>Pezizomycotina</taxon>
        <taxon>Eurotiomycetes</taxon>
        <taxon>Chaetothyriomycetidae</taxon>
        <taxon>Chaetothyriales</taxon>
        <taxon>Trichomeriaceae</taxon>
        <taxon>Lithohypha</taxon>
    </lineage>
</organism>
<dbReference type="Pfam" id="PF22942">
    <property type="entry name" value="DUF7025"/>
    <property type="match status" value="1"/>
</dbReference>
<dbReference type="Pfam" id="PF00004">
    <property type="entry name" value="AAA"/>
    <property type="match status" value="1"/>
</dbReference>
<evidence type="ECO:0000259" key="2">
    <source>
        <dbReference type="SMART" id="SM00382"/>
    </source>
</evidence>
<evidence type="ECO:0000313" key="3">
    <source>
        <dbReference type="EMBL" id="KAK5079466.1"/>
    </source>
</evidence>
<dbReference type="InterPro" id="IPR054289">
    <property type="entry name" value="DUF7025"/>
</dbReference>
<dbReference type="SMART" id="SM00382">
    <property type="entry name" value="AAA"/>
    <property type="match status" value="1"/>
</dbReference>
<evidence type="ECO:0000313" key="4">
    <source>
        <dbReference type="Proteomes" id="UP001345013"/>
    </source>
</evidence>
<keyword evidence="4" id="KW-1185">Reference proteome</keyword>
<feature type="region of interest" description="Disordered" evidence="1">
    <location>
        <begin position="10"/>
        <end position="106"/>
    </location>
</feature>
<dbReference type="Proteomes" id="UP001345013">
    <property type="component" value="Unassembled WGS sequence"/>
</dbReference>
<proteinExistence type="predicted"/>
<dbReference type="InterPro" id="IPR056599">
    <property type="entry name" value="AAA_lid_fung"/>
</dbReference>
<sequence>MDTLQAYFKSQVAVSSTQDDHQTCIEDEEGQCGPQRIKSKRRARPREGWTPSEAAEYREETVSREDSDRHLPSVENHTPDPDEQSIADHTQTGDHTTSPDSFDGNDLVSQEGIVIEQEEASQDLVSENSNREEHQSISPASPEPQAIESSTPAYISRPDQLQTFHQAYTEAFGLSITISDDLSVAAKVEERHLLALRDVFDPELYGVRLLFPRQEQEMKGYEQPNAQKASVEVPVHLGKRLRDSGDEAYASKQSRHENPEDLSLEELQSYIERLQARARSLNGQPSAKHSFRHKLLYRILKWVTVHSKDSTASMRRELSSAYFDPPEWWSAENGPGAYRCSMPVGNLELYLEKNKDVAFLVYKTYVEPSRADLEEFRRKRGNKPWTPVVTESICPISERLTEAISTVLEGRDVYMDIVETFRTSHEVTAPYTFCYHHRSDFEELAASSDGTTRQQLQLFLKHIVDTLGDVYNAAAATISQGKVSLKYLEYLFKPGDTLVMRDNDGQYTGWIAKDWARPIQKERVVREKAEAIVKGNLAHYFYPTGSTRRLRNDHVVLHTWSVKAWHWEFEGTFFRRHDTLEFYMLRDIEHEDDGQPEKLEKDTIVSIADLKVMPIRFCAPDIVDILRCRGQTFWKCRERRFVSYRESEDDSLSADERYIVDLNTYRSLHKDNDRYRQRNDLGEDAMKQDRCPEEHFELLLPLKIKGFNLRRKKWYDLMVDRISDIVWKKEAFTKVVMDSKAKEIVRALITKQLASERSTDLIAGKGNGLILLLHGGPGTGKTLTAESVAEIAEKPLYRVTCGDVGTKAEAVEKYLESVFHLGKLWGCVVLLDEADVFLEQRDLQDLDRNALVSVFLRVLEYYEGILILTSNRVGTFDEAFRSRIQLALHYPTLNQFQRLRIWENFIDRLETFDNNAVNISDLRYHLEDLSKDEMNGREIRNAITTARQYAEYMHTTLTYLHLKDVIEISGRFDRYLGDLRGGFT</sequence>
<dbReference type="InterPro" id="IPR003593">
    <property type="entry name" value="AAA+_ATPase"/>
</dbReference>
<gene>
    <name evidence="3" type="ORF">LTR24_009256</name>
</gene>
<dbReference type="PANTHER" id="PTHR46411">
    <property type="entry name" value="FAMILY ATPASE, PUTATIVE-RELATED"/>
    <property type="match status" value="1"/>
</dbReference>
<dbReference type="Pfam" id="PF23232">
    <property type="entry name" value="AAA_lid_13"/>
    <property type="match status" value="1"/>
</dbReference>
<feature type="compositionally biased region" description="Polar residues" evidence="1">
    <location>
        <begin position="87"/>
        <end position="100"/>
    </location>
</feature>